<feature type="transmembrane region" description="Helical" evidence="1">
    <location>
        <begin position="174"/>
        <end position="198"/>
    </location>
</feature>
<keyword evidence="3" id="KW-1185">Reference proteome</keyword>
<feature type="transmembrane region" description="Helical" evidence="1">
    <location>
        <begin position="51"/>
        <end position="75"/>
    </location>
</feature>
<proteinExistence type="predicted"/>
<accession>A0AAD3T6A3</accession>
<dbReference type="Proteomes" id="UP001279734">
    <property type="component" value="Unassembled WGS sequence"/>
</dbReference>
<keyword evidence="1" id="KW-0812">Transmembrane</keyword>
<gene>
    <name evidence="2" type="ORF">Nepgr_025355</name>
</gene>
<keyword evidence="1" id="KW-1133">Transmembrane helix</keyword>
<evidence type="ECO:0000313" key="3">
    <source>
        <dbReference type="Proteomes" id="UP001279734"/>
    </source>
</evidence>
<keyword evidence="1" id="KW-0472">Membrane</keyword>
<dbReference type="AlphaFoldDB" id="A0AAD3T6A3"/>
<comment type="caution">
    <text evidence="2">The sequence shown here is derived from an EMBL/GenBank/DDBJ whole genome shotgun (WGS) entry which is preliminary data.</text>
</comment>
<evidence type="ECO:0000256" key="1">
    <source>
        <dbReference type="SAM" id="Phobius"/>
    </source>
</evidence>
<dbReference type="EMBL" id="BSYO01000026">
    <property type="protein sequence ID" value="GMH23512.1"/>
    <property type="molecule type" value="Genomic_DNA"/>
</dbReference>
<organism evidence="2 3">
    <name type="scientific">Nepenthes gracilis</name>
    <name type="common">Slender pitcher plant</name>
    <dbReference type="NCBI Taxonomy" id="150966"/>
    <lineage>
        <taxon>Eukaryota</taxon>
        <taxon>Viridiplantae</taxon>
        <taxon>Streptophyta</taxon>
        <taxon>Embryophyta</taxon>
        <taxon>Tracheophyta</taxon>
        <taxon>Spermatophyta</taxon>
        <taxon>Magnoliopsida</taxon>
        <taxon>eudicotyledons</taxon>
        <taxon>Gunneridae</taxon>
        <taxon>Pentapetalae</taxon>
        <taxon>Caryophyllales</taxon>
        <taxon>Nepenthaceae</taxon>
        <taxon>Nepenthes</taxon>
    </lineage>
</organism>
<reference evidence="2" key="1">
    <citation type="submission" date="2023-05" db="EMBL/GenBank/DDBJ databases">
        <title>Nepenthes gracilis genome sequencing.</title>
        <authorList>
            <person name="Fukushima K."/>
        </authorList>
    </citation>
    <scope>NUCLEOTIDE SEQUENCE</scope>
    <source>
        <strain evidence="2">SING2019-196</strain>
    </source>
</reference>
<protein>
    <submittedName>
        <fullName evidence="2">Uncharacterized protein</fullName>
    </submittedName>
</protein>
<sequence length="202" mass="22607">MAMTRKPPNPPAAPVQQVRTFDLPPFPTPAPEAQNPYPTAESYSLLNPSILCYWISAQSYVVSTGFLMDLVLMIAESMMGYVALSSRGSWRVEVTLITEIHCRDMKLNLDVAVIYWWCRPKESDDLMLVPDDENVVLLKLDSQLAGAALLGITCWFSSLLSEYLLLLQLIGPGAMLLLILLYFLLTRWMCVLVCGAMYHGDV</sequence>
<evidence type="ECO:0000313" key="2">
    <source>
        <dbReference type="EMBL" id="GMH23512.1"/>
    </source>
</evidence>
<name>A0AAD3T6A3_NEPGR</name>